<dbReference type="InterPro" id="IPR010982">
    <property type="entry name" value="Lambda_DNA-bd_dom_sf"/>
</dbReference>
<dbReference type="InterPro" id="IPR000843">
    <property type="entry name" value="HTH_LacI"/>
</dbReference>
<dbReference type="OrthoDB" id="9796186at2"/>
<keyword evidence="2" id="KW-0238">DNA-binding</keyword>
<evidence type="ECO:0000256" key="1">
    <source>
        <dbReference type="ARBA" id="ARBA00023015"/>
    </source>
</evidence>
<feature type="domain" description="HTH lacI-type" evidence="4">
    <location>
        <begin position="18"/>
        <end position="72"/>
    </location>
</feature>
<dbReference type="Pfam" id="PF00532">
    <property type="entry name" value="Peripla_BP_1"/>
    <property type="match status" value="1"/>
</dbReference>
<dbReference type="SMART" id="SM00354">
    <property type="entry name" value="HTH_LACI"/>
    <property type="match status" value="1"/>
</dbReference>
<sequence length="353" mass="39798">MILSSYKRIHRRYLMKKATIKDVSDLSGYSISTVSRVLNGNYPVKKQTKETILEAINKLHFTRNSVARNLRTNKTNIIGLVVADINNPYYSKIAKALDDGLFKRNYSLLVCNTDESEQKECKILETLIDKGVDFIIISPVSKNAELLRTIKNNGINVIIIDRNIGVSDFPFVGSDDFKEAKKLTEYLITRGHSKIAFITGTQKATTSQERLFGFRAALVENHLTFSNESLIEGLYKEEMAYENITKFLKRNQHNIQPYTAIFSSNNLMTLGLIKAAKELSISIPNDLSIVSFGQIELQDIIQPNVTCIKQNIDSMVELIFKNIDQLADDPTATISNDFIANSFLLGNSVKKIK</sequence>
<name>A0A4Z0JMR5_9LACO</name>
<keyword evidence="1" id="KW-0805">Transcription regulation</keyword>
<protein>
    <submittedName>
        <fullName evidence="5">LacI family transcriptional regulator</fullName>
    </submittedName>
</protein>
<dbReference type="InterPro" id="IPR028082">
    <property type="entry name" value="Peripla_BP_I"/>
</dbReference>
<dbReference type="PANTHER" id="PTHR30146">
    <property type="entry name" value="LACI-RELATED TRANSCRIPTIONAL REPRESSOR"/>
    <property type="match status" value="1"/>
</dbReference>
<keyword evidence="6" id="KW-1185">Reference proteome</keyword>
<reference evidence="5 6" key="1">
    <citation type="submission" date="2018-10" db="EMBL/GenBank/DDBJ databases">
        <title>Lactobacillus sp. R7 and Lactobacillus sp. R19 isolated from fermented mustard green product of Taiwan.</title>
        <authorList>
            <person name="Lin S.-T."/>
        </authorList>
    </citation>
    <scope>NUCLEOTIDE SEQUENCE [LARGE SCALE GENOMIC DNA]</scope>
    <source>
        <strain evidence="5 6">BCRC 81127</strain>
    </source>
</reference>
<dbReference type="GO" id="GO:0003700">
    <property type="term" value="F:DNA-binding transcription factor activity"/>
    <property type="evidence" value="ECO:0007669"/>
    <property type="project" value="TreeGrafter"/>
</dbReference>
<evidence type="ECO:0000313" key="5">
    <source>
        <dbReference type="EMBL" id="TGD24272.1"/>
    </source>
</evidence>
<gene>
    <name evidence="5" type="ORF">EGT49_03175</name>
</gene>
<evidence type="ECO:0000313" key="6">
    <source>
        <dbReference type="Proteomes" id="UP000298021"/>
    </source>
</evidence>
<dbReference type="PROSITE" id="PS50932">
    <property type="entry name" value="HTH_LACI_2"/>
    <property type="match status" value="1"/>
</dbReference>
<dbReference type="Pfam" id="PF00356">
    <property type="entry name" value="LacI"/>
    <property type="match status" value="1"/>
</dbReference>
<dbReference type="EMBL" id="RKLY01000006">
    <property type="protein sequence ID" value="TGD24272.1"/>
    <property type="molecule type" value="Genomic_DNA"/>
</dbReference>
<dbReference type="Gene3D" id="1.10.260.40">
    <property type="entry name" value="lambda repressor-like DNA-binding domains"/>
    <property type="match status" value="1"/>
</dbReference>
<comment type="caution">
    <text evidence="5">The sequence shown here is derived from an EMBL/GenBank/DDBJ whole genome shotgun (WGS) entry which is preliminary data.</text>
</comment>
<dbReference type="SUPFAM" id="SSF47413">
    <property type="entry name" value="lambda repressor-like DNA-binding domains"/>
    <property type="match status" value="1"/>
</dbReference>
<organism evidence="5 6">
    <name type="scientific">Companilactobacillus suantsaicola</name>
    <dbReference type="NCBI Taxonomy" id="2487723"/>
    <lineage>
        <taxon>Bacteria</taxon>
        <taxon>Bacillati</taxon>
        <taxon>Bacillota</taxon>
        <taxon>Bacilli</taxon>
        <taxon>Lactobacillales</taxon>
        <taxon>Lactobacillaceae</taxon>
        <taxon>Companilactobacillus</taxon>
    </lineage>
</organism>
<accession>A0A4Z0JMR5</accession>
<dbReference type="InterPro" id="IPR001761">
    <property type="entry name" value="Peripla_BP/Lac1_sug-bd_dom"/>
</dbReference>
<keyword evidence="3" id="KW-0804">Transcription</keyword>
<evidence type="ECO:0000256" key="2">
    <source>
        <dbReference type="ARBA" id="ARBA00023125"/>
    </source>
</evidence>
<dbReference type="AlphaFoldDB" id="A0A4Z0JMR5"/>
<dbReference type="GO" id="GO:0000976">
    <property type="term" value="F:transcription cis-regulatory region binding"/>
    <property type="evidence" value="ECO:0007669"/>
    <property type="project" value="TreeGrafter"/>
</dbReference>
<dbReference type="Proteomes" id="UP000298021">
    <property type="component" value="Unassembled WGS sequence"/>
</dbReference>
<dbReference type="SUPFAM" id="SSF53822">
    <property type="entry name" value="Periplasmic binding protein-like I"/>
    <property type="match status" value="1"/>
</dbReference>
<proteinExistence type="predicted"/>
<dbReference type="CDD" id="cd01392">
    <property type="entry name" value="HTH_LacI"/>
    <property type="match status" value="1"/>
</dbReference>
<dbReference type="Gene3D" id="3.40.50.2300">
    <property type="match status" value="2"/>
</dbReference>
<dbReference type="PANTHER" id="PTHR30146:SF109">
    <property type="entry name" value="HTH-TYPE TRANSCRIPTIONAL REGULATOR GALS"/>
    <property type="match status" value="1"/>
</dbReference>
<evidence type="ECO:0000256" key="3">
    <source>
        <dbReference type="ARBA" id="ARBA00023163"/>
    </source>
</evidence>
<evidence type="ECO:0000259" key="4">
    <source>
        <dbReference type="PROSITE" id="PS50932"/>
    </source>
</evidence>
<dbReference type="CDD" id="cd06267">
    <property type="entry name" value="PBP1_LacI_sugar_binding-like"/>
    <property type="match status" value="1"/>
</dbReference>